<comment type="caution">
    <text evidence="1">The sequence shown here is derived from an EMBL/GenBank/DDBJ whole genome shotgun (WGS) entry which is preliminary data.</text>
</comment>
<protein>
    <submittedName>
        <fullName evidence="1">Uncharacterized protein</fullName>
    </submittedName>
</protein>
<dbReference type="EMBL" id="AKWN02000341">
    <property type="protein sequence ID" value="EMP06504.1"/>
    <property type="molecule type" value="Genomic_DNA"/>
</dbReference>
<gene>
    <name evidence="1" type="ORF">LEP1GSC124_3253</name>
</gene>
<dbReference type="AlphaFoldDB" id="M7A6X7"/>
<proteinExistence type="predicted"/>
<dbReference type="Proteomes" id="UP000012117">
    <property type="component" value="Unassembled WGS sequence"/>
</dbReference>
<evidence type="ECO:0000313" key="1">
    <source>
        <dbReference type="EMBL" id="EMP06504.1"/>
    </source>
</evidence>
<accession>M7A6X7</accession>
<feature type="non-terminal residue" evidence="1">
    <location>
        <position position="1"/>
    </location>
</feature>
<name>M7A6X7_LEPIR</name>
<evidence type="ECO:0000313" key="2">
    <source>
        <dbReference type="Proteomes" id="UP000012117"/>
    </source>
</evidence>
<organism evidence="1 2">
    <name type="scientific">Leptospira interrogans serovar Pyrogenes str. 200701872</name>
    <dbReference type="NCBI Taxonomy" id="1193029"/>
    <lineage>
        <taxon>Bacteria</taxon>
        <taxon>Pseudomonadati</taxon>
        <taxon>Spirochaetota</taxon>
        <taxon>Spirochaetia</taxon>
        <taxon>Leptospirales</taxon>
        <taxon>Leptospiraceae</taxon>
        <taxon>Leptospira</taxon>
    </lineage>
</organism>
<sequence length="34" mass="3963">YIGCFPVKRPFRDNARELLKSGELRTWLIKNGAL</sequence>
<reference evidence="1 2" key="1">
    <citation type="submission" date="2013-01" db="EMBL/GenBank/DDBJ databases">
        <authorList>
            <person name="Harkins D.M."/>
            <person name="Durkin A.S."/>
            <person name="Brinkac L.M."/>
            <person name="Haft D.H."/>
            <person name="Selengut J.D."/>
            <person name="Sanka R."/>
            <person name="DePew J."/>
            <person name="Purushe J."/>
            <person name="Picardeau M."/>
            <person name="Werts C."/>
            <person name="Goarant C."/>
            <person name="Vinetz J.M."/>
            <person name="Sutton G.G."/>
            <person name="Nierman W.C."/>
            <person name="Fouts D.E."/>
        </authorList>
    </citation>
    <scope>NUCLEOTIDE SEQUENCE [LARGE SCALE GENOMIC DNA]</scope>
    <source>
        <strain evidence="1 2">200701872</strain>
    </source>
</reference>